<accession>A0AAE3GSL0</accession>
<protein>
    <submittedName>
        <fullName evidence="1">YbjN domain-containing protein</fullName>
    </submittedName>
</protein>
<comment type="caution">
    <text evidence="1">The sequence shown here is derived from an EMBL/GenBank/DDBJ whole genome shotgun (WGS) entry which is preliminary data.</text>
</comment>
<name>A0AAE3GSL0_9CYAN</name>
<keyword evidence="2" id="KW-1185">Reference proteome</keyword>
<reference evidence="1" key="1">
    <citation type="submission" date="2022-06" db="EMBL/GenBank/DDBJ databases">
        <title>New cyanobacteria of genus Symplocastrum in benthos of Lake Baikal.</title>
        <authorList>
            <person name="Sorokovikova E."/>
            <person name="Tikhonova I."/>
            <person name="Krasnopeev A."/>
            <person name="Evseev P."/>
            <person name="Gladkikh A."/>
            <person name="Belykh O."/>
        </authorList>
    </citation>
    <scope>NUCLEOTIDE SEQUENCE</scope>
    <source>
        <strain evidence="1">BBK-W-15</strain>
    </source>
</reference>
<dbReference type="InterPro" id="IPR019660">
    <property type="entry name" value="Put_sensory_transdc_reg_YbjN"/>
</dbReference>
<evidence type="ECO:0000313" key="1">
    <source>
        <dbReference type="EMBL" id="MCP2729201.1"/>
    </source>
</evidence>
<sequence>MCPISAPESKRLAIAEFITRANYGMMIGNFELDFSDGEIRYKTGIDVEGDKLTSALINHLVYANLTMMDEYLPGIRAVIENNVFPQDAIAQIEQ</sequence>
<dbReference type="AlphaFoldDB" id="A0AAE3GSL0"/>
<gene>
    <name evidence="1" type="ORF">NJ959_12110</name>
</gene>
<organism evidence="1 2">
    <name type="scientific">Limnofasciculus baicalensis BBK-W-15</name>
    <dbReference type="NCBI Taxonomy" id="2699891"/>
    <lineage>
        <taxon>Bacteria</taxon>
        <taxon>Bacillati</taxon>
        <taxon>Cyanobacteriota</taxon>
        <taxon>Cyanophyceae</taxon>
        <taxon>Coleofasciculales</taxon>
        <taxon>Coleofasciculaceae</taxon>
        <taxon>Limnofasciculus</taxon>
        <taxon>Limnofasciculus baicalensis</taxon>
    </lineage>
</organism>
<proteinExistence type="predicted"/>
<evidence type="ECO:0000313" key="2">
    <source>
        <dbReference type="Proteomes" id="UP001204953"/>
    </source>
</evidence>
<dbReference type="Pfam" id="PF10722">
    <property type="entry name" value="YbjN"/>
    <property type="match status" value="1"/>
</dbReference>
<dbReference type="Proteomes" id="UP001204953">
    <property type="component" value="Unassembled WGS sequence"/>
</dbReference>
<dbReference type="EMBL" id="JAMZMM010000099">
    <property type="protein sequence ID" value="MCP2729201.1"/>
    <property type="molecule type" value="Genomic_DNA"/>
</dbReference>